<dbReference type="PANTHER" id="PTHR47816">
    <property type="entry name" value="RIBOSOMAL RNA SMALL SUBUNIT METHYLTRANSFERASE C"/>
    <property type="match status" value="1"/>
</dbReference>
<dbReference type="Proteomes" id="UP000294599">
    <property type="component" value="Unassembled WGS sequence"/>
</dbReference>
<dbReference type="SUPFAM" id="SSF53335">
    <property type="entry name" value="S-adenosyl-L-methionine-dependent methyltransferases"/>
    <property type="match status" value="1"/>
</dbReference>
<dbReference type="OrthoDB" id="9816072at2"/>
<dbReference type="EMBL" id="SMAF01000005">
    <property type="protein sequence ID" value="TCS99654.1"/>
    <property type="molecule type" value="Genomic_DNA"/>
</dbReference>
<sequence>MWSTADDGALRALFWFLDGEGATLPDGPRLFLGAVPGDWVGNAVAGGWLCEQPFAPFARSLQGQGIDAQPRVDATGVAVALVLPPRQRDAARALIARAARATRAGGIVVAAAGNNDGARSLESDMRSLFGSVHADSKHKSRVVRAIVGADKPDAGLLAQWLALAEPCRVGEGENAFWSRPGLFAWDRIDPASALLASQLPATLGGRVADLGAGWGYLSMHILRACPGVTAIDLYEANAAAIEPARRNLEALCTLRPDVHCEVHWQDISAGMPDGYDVVVSNPPFHIGRADAPELGRAFIATAAAALEPRGEAWFVANRHLPYEALLAERFRTVTTPAQRDGFKVLHAREPRR</sequence>
<keyword evidence="3 7" id="KW-0489">Methyltransferase</keyword>
<dbReference type="InterPro" id="IPR046977">
    <property type="entry name" value="RsmC/RlmG"/>
</dbReference>
<evidence type="ECO:0000256" key="2">
    <source>
        <dbReference type="ARBA" id="ARBA00022552"/>
    </source>
</evidence>
<keyword evidence="8" id="KW-1185">Reference proteome</keyword>
<dbReference type="GO" id="GO:0008757">
    <property type="term" value="F:S-adenosylmethionine-dependent methyltransferase activity"/>
    <property type="evidence" value="ECO:0007669"/>
    <property type="project" value="InterPro"/>
</dbReference>
<dbReference type="Pfam" id="PF05175">
    <property type="entry name" value="MTS"/>
    <property type="match status" value="1"/>
</dbReference>
<dbReference type="GO" id="GO:0008170">
    <property type="term" value="F:N-methyltransferase activity"/>
    <property type="evidence" value="ECO:0007669"/>
    <property type="project" value="UniProtKB-ARBA"/>
</dbReference>
<evidence type="ECO:0000256" key="3">
    <source>
        <dbReference type="ARBA" id="ARBA00022603"/>
    </source>
</evidence>
<keyword evidence="4 7" id="KW-0808">Transferase</keyword>
<name>A0A4R3LM33_9GAMM</name>
<dbReference type="RefSeq" id="WP_123520904.1">
    <property type="nucleotide sequence ID" value="NZ_JBHLWF010000028.1"/>
</dbReference>
<dbReference type="PANTHER" id="PTHR47816:SF4">
    <property type="entry name" value="RIBOSOMAL RNA SMALL SUBUNIT METHYLTRANSFERASE C"/>
    <property type="match status" value="1"/>
</dbReference>
<accession>A0A4R3LM33</accession>
<keyword evidence="5" id="KW-0949">S-adenosyl-L-methionine</keyword>
<dbReference type="AlphaFoldDB" id="A0A4R3LM33"/>
<evidence type="ECO:0000256" key="5">
    <source>
        <dbReference type="ARBA" id="ARBA00022691"/>
    </source>
</evidence>
<evidence type="ECO:0000256" key="1">
    <source>
        <dbReference type="ARBA" id="ARBA00022490"/>
    </source>
</evidence>
<dbReference type="GO" id="GO:0032259">
    <property type="term" value="P:methylation"/>
    <property type="evidence" value="ECO:0007669"/>
    <property type="project" value="UniProtKB-KW"/>
</dbReference>
<reference evidence="7 8" key="1">
    <citation type="submission" date="2019-03" db="EMBL/GenBank/DDBJ databases">
        <title>Genomic Encyclopedia of Type Strains, Phase IV (KMG-IV): sequencing the most valuable type-strain genomes for metagenomic binning, comparative biology and taxonomic classification.</title>
        <authorList>
            <person name="Goeker M."/>
        </authorList>
    </citation>
    <scope>NUCLEOTIDE SEQUENCE [LARGE SCALE GENOMIC DNA]</scope>
    <source>
        <strain evidence="7 8">DSM 21944</strain>
    </source>
</reference>
<keyword evidence="2" id="KW-0698">rRNA processing</keyword>
<proteinExistence type="predicted"/>
<feature type="domain" description="Methyltransferase small" evidence="6">
    <location>
        <begin position="175"/>
        <end position="345"/>
    </location>
</feature>
<evidence type="ECO:0000259" key="6">
    <source>
        <dbReference type="Pfam" id="PF05175"/>
    </source>
</evidence>
<dbReference type="InterPro" id="IPR029063">
    <property type="entry name" value="SAM-dependent_MTases_sf"/>
</dbReference>
<dbReference type="GO" id="GO:0003676">
    <property type="term" value="F:nucleic acid binding"/>
    <property type="evidence" value="ECO:0007669"/>
    <property type="project" value="InterPro"/>
</dbReference>
<dbReference type="InterPro" id="IPR007848">
    <property type="entry name" value="Small_mtfrase_dom"/>
</dbReference>
<dbReference type="CDD" id="cd02440">
    <property type="entry name" value="AdoMet_MTases"/>
    <property type="match status" value="1"/>
</dbReference>
<evidence type="ECO:0000256" key="4">
    <source>
        <dbReference type="ARBA" id="ARBA00022679"/>
    </source>
</evidence>
<protein>
    <submittedName>
        <fullName evidence="7">16S rRNA m(2)G 1207 methyltransferase</fullName>
    </submittedName>
</protein>
<evidence type="ECO:0000313" key="7">
    <source>
        <dbReference type="EMBL" id="TCS99654.1"/>
    </source>
</evidence>
<dbReference type="PROSITE" id="PS00092">
    <property type="entry name" value="N6_MTASE"/>
    <property type="match status" value="1"/>
</dbReference>
<evidence type="ECO:0000313" key="8">
    <source>
        <dbReference type="Proteomes" id="UP000294599"/>
    </source>
</evidence>
<dbReference type="InterPro" id="IPR002052">
    <property type="entry name" value="DNA_methylase_N6_adenine_CS"/>
</dbReference>
<organism evidence="7 8">
    <name type="scientific">Pseudofulvimonas gallinarii</name>
    <dbReference type="NCBI Taxonomy" id="634155"/>
    <lineage>
        <taxon>Bacteria</taxon>
        <taxon>Pseudomonadati</taxon>
        <taxon>Pseudomonadota</taxon>
        <taxon>Gammaproteobacteria</taxon>
        <taxon>Lysobacterales</taxon>
        <taxon>Rhodanobacteraceae</taxon>
        <taxon>Pseudofulvimonas</taxon>
    </lineage>
</organism>
<dbReference type="GO" id="GO:0006364">
    <property type="term" value="P:rRNA processing"/>
    <property type="evidence" value="ECO:0007669"/>
    <property type="project" value="UniProtKB-KW"/>
</dbReference>
<gene>
    <name evidence="7" type="ORF">EDC25_10587</name>
</gene>
<comment type="caution">
    <text evidence="7">The sequence shown here is derived from an EMBL/GenBank/DDBJ whole genome shotgun (WGS) entry which is preliminary data.</text>
</comment>
<dbReference type="Gene3D" id="3.40.50.150">
    <property type="entry name" value="Vaccinia Virus protein VP39"/>
    <property type="match status" value="2"/>
</dbReference>
<keyword evidence="1" id="KW-0963">Cytoplasm</keyword>